<sequence>CWVVAYPSIYSSVLASGVGAPGGVVATSVRMLVVCVPLIDVAAERYFWGQTWGPIVPGCGIYANLVGRTYGKRKVFFDGFGAMVYHNGVNALDTHWQEAGDLLWDGFEFRYGDQMVMLRLAP</sequence>
<evidence type="ECO:0000313" key="1">
    <source>
        <dbReference type="EMBL" id="GAJ07311.1"/>
    </source>
</evidence>
<comment type="caution">
    <text evidence="1">The sequence shown here is derived from an EMBL/GenBank/DDBJ whole genome shotgun (WGS) entry which is preliminary data.</text>
</comment>
<proteinExistence type="predicted"/>
<protein>
    <submittedName>
        <fullName evidence="1">Uncharacterized protein</fullName>
    </submittedName>
</protein>
<reference evidence="1" key="1">
    <citation type="journal article" date="2014" name="Front. Microbiol.">
        <title>High frequency of phylogenetically diverse reductive dehalogenase-homologous genes in deep subseafloor sedimentary metagenomes.</title>
        <authorList>
            <person name="Kawai M."/>
            <person name="Futagami T."/>
            <person name="Toyoda A."/>
            <person name="Takaki Y."/>
            <person name="Nishi S."/>
            <person name="Hori S."/>
            <person name="Arai W."/>
            <person name="Tsubouchi T."/>
            <person name="Morono Y."/>
            <person name="Uchiyama I."/>
            <person name="Ito T."/>
            <person name="Fujiyama A."/>
            <person name="Inagaki F."/>
            <person name="Takami H."/>
        </authorList>
    </citation>
    <scope>NUCLEOTIDE SEQUENCE</scope>
    <source>
        <strain evidence="1">Expedition CK06-06</strain>
    </source>
</reference>
<organism evidence="1">
    <name type="scientific">marine sediment metagenome</name>
    <dbReference type="NCBI Taxonomy" id="412755"/>
    <lineage>
        <taxon>unclassified sequences</taxon>
        <taxon>metagenomes</taxon>
        <taxon>ecological metagenomes</taxon>
    </lineage>
</organism>
<gene>
    <name evidence="1" type="ORF">S12H4_52357</name>
</gene>
<feature type="non-terminal residue" evidence="1">
    <location>
        <position position="1"/>
    </location>
</feature>
<name>X1V578_9ZZZZ</name>
<dbReference type="EMBL" id="BARW01033209">
    <property type="protein sequence ID" value="GAJ07311.1"/>
    <property type="molecule type" value="Genomic_DNA"/>
</dbReference>
<accession>X1V578</accession>
<dbReference type="AlphaFoldDB" id="X1V578"/>